<evidence type="ECO:0008006" key="14">
    <source>
        <dbReference type="Google" id="ProtNLM"/>
    </source>
</evidence>
<feature type="transmembrane region" description="Helical" evidence="11">
    <location>
        <begin position="364"/>
        <end position="381"/>
    </location>
</feature>
<feature type="transmembrane region" description="Helical" evidence="11">
    <location>
        <begin position="311"/>
        <end position="329"/>
    </location>
</feature>
<feature type="transmembrane region" description="Helical" evidence="11">
    <location>
        <begin position="51"/>
        <end position="71"/>
    </location>
</feature>
<keyword evidence="7" id="KW-0256">Endoplasmic reticulum</keyword>
<feature type="transmembrane region" description="Helical" evidence="11">
    <location>
        <begin position="169"/>
        <end position="191"/>
    </location>
</feature>
<accession>A0A1H1FCB5</accession>
<keyword evidence="13" id="KW-1185">Reference proteome</keyword>
<dbReference type="GO" id="GO:0006506">
    <property type="term" value="P:GPI anchor biosynthetic process"/>
    <property type="evidence" value="ECO:0007669"/>
    <property type="project" value="UniProtKB-UniPathway"/>
</dbReference>
<evidence type="ECO:0000256" key="7">
    <source>
        <dbReference type="ARBA" id="ARBA00022824"/>
    </source>
</evidence>
<evidence type="ECO:0000256" key="6">
    <source>
        <dbReference type="ARBA" id="ARBA00022692"/>
    </source>
</evidence>
<comment type="pathway">
    <text evidence="2">Glycolipid biosynthesis; glycosylphosphatidylinositol-anchor biosynthesis.</text>
</comment>
<sequence length="413" mass="43341">MSATDETLSPTSPSHAETTGDQRISSPSSGGPTGTPLSGELRTRLRKAAPAVLYITVRILGLLVLAAVSAARGEHFTNQLYSWDAEWYLEIAANGYSGVDPTMVDGNGNRTEETPLAFFPGLPLMIRLLATLPGLGASQAGILVSLVAGIVCAYGLARLGRLIGGSERVGLLLVVLFAAAPMSIVLSMPYTEVLFCAAAAWGLLGVLERRWLLAGLCCLAAGLIRPTGAVLIAVVMLAALVAIARGRDGRRPWAALLLAPAGMLGYLAWVGVRTGEPGGYFEVQQRGWSSSFDGGAATSRFVGETLTENEGAFVTLTALLVVCAVVLLILCLSMRLAWPIVLFAALTLALDLGSDGLMYSKVRLMLPAFPLLLPMAIGLAGRRTSTAVVSLALFLGFGSWFSAYALAVWPYAI</sequence>
<feature type="transmembrane region" description="Helical" evidence="11">
    <location>
        <begin position="137"/>
        <end position="157"/>
    </location>
</feature>
<dbReference type="AlphaFoldDB" id="A0A1H1FCB5"/>
<dbReference type="GO" id="GO:0000009">
    <property type="term" value="F:alpha-1,6-mannosyltransferase activity"/>
    <property type="evidence" value="ECO:0007669"/>
    <property type="project" value="InterPro"/>
</dbReference>
<evidence type="ECO:0000256" key="2">
    <source>
        <dbReference type="ARBA" id="ARBA00004687"/>
    </source>
</evidence>
<dbReference type="PANTHER" id="PTHR12468">
    <property type="entry name" value="GPI MANNOSYLTRANSFERASE 2"/>
    <property type="match status" value="1"/>
</dbReference>
<evidence type="ECO:0000256" key="4">
    <source>
        <dbReference type="ARBA" id="ARBA00022676"/>
    </source>
</evidence>
<feature type="transmembrane region" description="Helical" evidence="11">
    <location>
        <begin position="253"/>
        <end position="272"/>
    </location>
</feature>
<gene>
    <name evidence="12" type="ORF">SAMN04489718_2964</name>
</gene>
<keyword evidence="9 11" id="KW-0472">Membrane</keyword>
<keyword evidence="4" id="KW-0328">Glycosyltransferase</keyword>
<dbReference type="STRING" id="995062.SAMN04489718_2964"/>
<feature type="transmembrane region" description="Helical" evidence="11">
    <location>
        <begin position="336"/>
        <end position="352"/>
    </location>
</feature>
<comment type="subcellular location">
    <subcellularLocation>
        <location evidence="1">Endoplasmic reticulum membrane</location>
        <topology evidence="1">Multi-pass membrane protein</topology>
    </subcellularLocation>
</comment>
<organism evidence="12 13">
    <name type="scientific">Actinopolyspora saharensis</name>
    <dbReference type="NCBI Taxonomy" id="995062"/>
    <lineage>
        <taxon>Bacteria</taxon>
        <taxon>Bacillati</taxon>
        <taxon>Actinomycetota</taxon>
        <taxon>Actinomycetes</taxon>
        <taxon>Actinopolysporales</taxon>
        <taxon>Actinopolysporaceae</taxon>
        <taxon>Actinopolyspora</taxon>
    </lineage>
</organism>
<keyword evidence="6 11" id="KW-0812">Transmembrane</keyword>
<feature type="compositionally biased region" description="Low complexity" evidence="10">
    <location>
        <begin position="25"/>
        <end position="39"/>
    </location>
</feature>
<feature type="region of interest" description="Disordered" evidence="10">
    <location>
        <begin position="1"/>
        <end position="40"/>
    </location>
</feature>
<feature type="compositionally biased region" description="Polar residues" evidence="10">
    <location>
        <begin position="1"/>
        <end position="24"/>
    </location>
</feature>
<evidence type="ECO:0000313" key="12">
    <source>
        <dbReference type="EMBL" id="SDQ98615.1"/>
    </source>
</evidence>
<evidence type="ECO:0000256" key="9">
    <source>
        <dbReference type="ARBA" id="ARBA00023136"/>
    </source>
</evidence>
<keyword evidence="5" id="KW-0808">Transferase</keyword>
<dbReference type="InterPro" id="IPR007315">
    <property type="entry name" value="PIG-V/Gpi18"/>
</dbReference>
<evidence type="ECO:0000256" key="10">
    <source>
        <dbReference type="SAM" id="MobiDB-lite"/>
    </source>
</evidence>
<dbReference type="UniPathway" id="UPA00196"/>
<evidence type="ECO:0000256" key="11">
    <source>
        <dbReference type="SAM" id="Phobius"/>
    </source>
</evidence>
<feature type="transmembrane region" description="Helical" evidence="11">
    <location>
        <begin position="388"/>
        <end position="412"/>
    </location>
</feature>
<dbReference type="EMBL" id="FNKO01000002">
    <property type="protein sequence ID" value="SDQ98615.1"/>
    <property type="molecule type" value="Genomic_DNA"/>
</dbReference>
<evidence type="ECO:0000256" key="5">
    <source>
        <dbReference type="ARBA" id="ARBA00022679"/>
    </source>
</evidence>
<keyword evidence="8 11" id="KW-1133">Transmembrane helix</keyword>
<keyword evidence="3" id="KW-0337">GPI-anchor biosynthesis</keyword>
<name>A0A1H1FCB5_9ACTN</name>
<dbReference type="GO" id="GO:0016020">
    <property type="term" value="C:membrane"/>
    <property type="evidence" value="ECO:0007669"/>
    <property type="project" value="GOC"/>
</dbReference>
<protein>
    <recommendedName>
        <fullName evidence="14">Dolichyl-phosphate-mannose-protein mannosyltransferase</fullName>
    </recommendedName>
</protein>
<dbReference type="PANTHER" id="PTHR12468:SF2">
    <property type="entry name" value="GPI MANNOSYLTRANSFERASE 2"/>
    <property type="match status" value="1"/>
</dbReference>
<dbReference type="Proteomes" id="UP000199301">
    <property type="component" value="Unassembled WGS sequence"/>
</dbReference>
<evidence type="ECO:0000313" key="13">
    <source>
        <dbReference type="Proteomes" id="UP000199301"/>
    </source>
</evidence>
<proteinExistence type="predicted"/>
<evidence type="ECO:0000256" key="3">
    <source>
        <dbReference type="ARBA" id="ARBA00022502"/>
    </source>
</evidence>
<dbReference type="GO" id="GO:0004376">
    <property type="term" value="F:GPI mannosyltransferase activity"/>
    <property type="evidence" value="ECO:0007669"/>
    <property type="project" value="InterPro"/>
</dbReference>
<evidence type="ECO:0000256" key="1">
    <source>
        <dbReference type="ARBA" id="ARBA00004477"/>
    </source>
</evidence>
<evidence type="ECO:0000256" key="8">
    <source>
        <dbReference type="ARBA" id="ARBA00022989"/>
    </source>
</evidence>
<feature type="transmembrane region" description="Helical" evidence="11">
    <location>
        <begin position="211"/>
        <end position="241"/>
    </location>
</feature>
<reference evidence="13" key="1">
    <citation type="submission" date="2016-10" db="EMBL/GenBank/DDBJ databases">
        <authorList>
            <person name="Varghese N."/>
            <person name="Submissions S."/>
        </authorList>
    </citation>
    <scope>NUCLEOTIDE SEQUENCE [LARGE SCALE GENOMIC DNA]</scope>
    <source>
        <strain evidence="13">DSM 45459</strain>
    </source>
</reference>